<dbReference type="OrthoDB" id="1976094at2"/>
<dbReference type="AlphaFoldDB" id="G5IIA4"/>
<name>G5IIA4_9FIRM</name>
<keyword evidence="2" id="KW-1185">Reference proteome</keyword>
<evidence type="ECO:0000313" key="2">
    <source>
        <dbReference type="Proteomes" id="UP000005384"/>
    </source>
</evidence>
<organism evidence="1 2">
    <name type="scientific">Hungatella hathewayi WAL-18680</name>
    <dbReference type="NCBI Taxonomy" id="742737"/>
    <lineage>
        <taxon>Bacteria</taxon>
        <taxon>Bacillati</taxon>
        <taxon>Bacillota</taxon>
        <taxon>Clostridia</taxon>
        <taxon>Lachnospirales</taxon>
        <taxon>Lachnospiraceae</taxon>
        <taxon>Hungatella</taxon>
    </lineage>
</organism>
<dbReference type="Proteomes" id="UP000005384">
    <property type="component" value="Unassembled WGS sequence"/>
</dbReference>
<accession>G5IIA4</accession>
<evidence type="ECO:0008006" key="3">
    <source>
        <dbReference type="Google" id="ProtNLM"/>
    </source>
</evidence>
<dbReference type="HOGENOM" id="CLU_058387_2_0_9"/>
<dbReference type="EMBL" id="ADLN01000087">
    <property type="protein sequence ID" value="EHI58780.1"/>
    <property type="molecule type" value="Genomic_DNA"/>
</dbReference>
<gene>
    <name evidence="1" type="ORF">HMPREF9473_03232</name>
</gene>
<sequence length="311" mass="36784">MKRKALQWHPAFQAALQVELMEDREFLVFQEEHNLSKKPLQMDTLIIKQRKDYVVRKSIGKLFRQYNIIEYKSPEDYISVNDFYKVTGYACVYQSDTRKVLEIPPEELTITLVCSHFPRELVQHLKKRYQAVVWEEFQGIYYVKGLMFPMQILVTNRLSREEYIWLGRLRGGLEVTEIEPLAREYKSNQEDPLYQAVMDLIIRANAEQYEEVRKMCDALRELFADELEKREERGIELGIERGIECGIEQGREQGILLNLVSLVRKKQKKGMAVEEIAEILEADLQLVQKMYHVLELHPEHTDTEIVELLKM</sequence>
<evidence type="ECO:0000313" key="1">
    <source>
        <dbReference type="EMBL" id="EHI58780.1"/>
    </source>
</evidence>
<protein>
    <recommendedName>
        <fullName evidence="3">3-isopropylmalate dehydrogenase</fullName>
    </recommendedName>
</protein>
<dbReference type="RefSeq" id="WP_006781212.1">
    <property type="nucleotide sequence ID" value="NZ_CP040506.1"/>
</dbReference>
<dbReference type="PATRIC" id="fig|742737.3.peg.3209"/>
<reference evidence="1 2" key="1">
    <citation type="submission" date="2011-08" db="EMBL/GenBank/DDBJ databases">
        <title>The Genome Sequence of Clostridium hathewayi WAL-18680.</title>
        <authorList>
            <consortium name="The Broad Institute Genome Sequencing Platform"/>
            <person name="Earl A."/>
            <person name="Ward D."/>
            <person name="Feldgarden M."/>
            <person name="Gevers D."/>
            <person name="Finegold S.M."/>
            <person name="Summanen P.H."/>
            <person name="Molitoris D.R."/>
            <person name="Song M."/>
            <person name="Daigneault M."/>
            <person name="Allen-Vercoe E."/>
            <person name="Young S.K."/>
            <person name="Zeng Q."/>
            <person name="Gargeya S."/>
            <person name="Fitzgerald M."/>
            <person name="Haas B."/>
            <person name="Abouelleil A."/>
            <person name="Alvarado L."/>
            <person name="Arachchi H.M."/>
            <person name="Berlin A."/>
            <person name="Brown A."/>
            <person name="Chapman S.B."/>
            <person name="Chen Z."/>
            <person name="Dunbar C."/>
            <person name="Freedman E."/>
            <person name="Gearin G."/>
            <person name="Gellesch M."/>
            <person name="Goldberg J."/>
            <person name="Griggs A."/>
            <person name="Gujja S."/>
            <person name="Heiman D."/>
            <person name="Howarth C."/>
            <person name="Larson L."/>
            <person name="Lui A."/>
            <person name="MacDonald P.J.P."/>
            <person name="Montmayeur A."/>
            <person name="Murphy C."/>
            <person name="Neiman D."/>
            <person name="Pearson M."/>
            <person name="Priest M."/>
            <person name="Roberts A."/>
            <person name="Saif S."/>
            <person name="Shea T."/>
            <person name="Shenoy N."/>
            <person name="Sisk P."/>
            <person name="Stolte C."/>
            <person name="Sykes S."/>
            <person name="Wortman J."/>
            <person name="Nusbaum C."/>
            <person name="Birren B."/>
        </authorList>
    </citation>
    <scope>NUCLEOTIDE SEQUENCE [LARGE SCALE GENOMIC DNA]</scope>
    <source>
        <strain evidence="1 2">WAL-18680</strain>
    </source>
</reference>
<comment type="caution">
    <text evidence="1">The sequence shown here is derived from an EMBL/GenBank/DDBJ whole genome shotgun (WGS) entry which is preliminary data.</text>
</comment>
<proteinExistence type="predicted"/>